<feature type="domain" description="NADH:flavin oxidoreductase/NADH oxidase N-terminal" evidence="1">
    <location>
        <begin position="131"/>
        <end position="462"/>
    </location>
</feature>
<dbReference type="Gene3D" id="3.20.20.70">
    <property type="entry name" value="Aldolase class I"/>
    <property type="match status" value="1"/>
</dbReference>
<dbReference type="SUPFAM" id="SSF51395">
    <property type="entry name" value="FMN-linked oxidoreductases"/>
    <property type="match status" value="1"/>
</dbReference>
<dbReference type="InterPro" id="IPR013785">
    <property type="entry name" value="Aldolase_TIM"/>
</dbReference>
<protein>
    <recommendedName>
        <fullName evidence="1">NADH:flavin oxidoreductase/NADH oxidase N-terminal domain-containing protein</fullName>
    </recommendedName>
</protein>
<proteinExistence type="predicted"/>
<evidence type="ECO:0000259" key="1">
    <source>
        <dbReference type="Pfam" id="PF00724"/>
    </source>
</evidence>
<organism evidence="2 3">
    <name type="scientific">Mycena chlorophos</name>
    <name type="common">Agaric fungus</name>
    <name type="synonym">Agaricus chlorophos</name>
    <dbReference type="NCBI Taxonomy" id="658473"/>
    <lineage>
        <taxon>Eukaryota</taxon>
        <taxon>Fungi</taxon>
        <taxon>Dikarya</taxon>
        <taxon>Basidiomycota</taxon>
        <taxon>Agaricomycotina</taxon>
        <taxon>Agaricomycetes</taxon>
        <taxon>Agaricomycetidae</taxon>
        <taxon>Agaricales</taxon>
        <taxon>Marasmiineae</taxon>
        <taxon>Mycenaceae</taxon>
        <taxon>Mycena</taxon>
    </lineage>
</organism>
<dbReference type="InterPro" id="IPR045247">
    <property type="entry name" value="Oye-like"/>
</dbReference>
<dbReference type="PANTHER" id="PTHR22893:SF91">
    <property type="entry name" value="NADPH DEHYDROGENASE 2-RELATED"/>
    <property type="match status" value="1"/>
</dbReference>
<gene>
    <name evidence="2" type="ORF">MCHLO_09244</name>
</gene>
<dbReference type="Proteomes" id="UP000815677">
    <property type="component" value="Unassembled WGS sequence"/>
</dbReference>
<dbReference type="InterPro" id="IPR001155">
    <property type="entry name" value="OxRdtase_FMN_N"/>
</dbReference>
<dbReference type="PANTHER" id="PTHR22893">
    <property type="entry name" value="NADH OXIDOREDUCTASE-RELATED"/>
    <property type="match status" value="1"/>
</dbReference>
<accession>A0ABQ0LM50</accession>
<keyword evidence="3" id="KW-1185">Reference proteome</keyword>
<sequence length="490" mass="52688">MGGSLAAQRAGVGPAAGAGVGPAQRRAAGVASNRAGNRLATAIVCKTISPAPARRQPTHAAKTHLTRAGHVGPCLVNALAISSMGLMPSRTRRVGQSGHLMCCCVGVEALMLSLQPSMPDATSTETSKPRLFQPARIGDLKIAHRVVLAPLTRFRANAAHVPLPHVVDYYVQRASVPGSLLITEATMIAPKAAGIPHMPGIWSEEQIQAWKDVASRVHAQGSFIFFQIGALGRAAIPDVLEAEGGFPYVGASAVQHPERPFPPHELTPAEIDEYKELFAVAASNAVHKAGFDGVELHSCNGSLPDQFLNDQVNNREDEYGGSVEGRCRFVLEVVEAMIKAVGQKKTALRVSPWNTDNYMHFPDPIPTFTHLTTQLKTRFPDLAYLHVIEARVSGTEDAIPAIGASNAFIRDLWSPKPFLTAGGYTRDSAIKTAEENGDLVVFGRAYIANPDLPYRLERGVPLTIGNREFYYVMGSTDPTGYTDYESVARD</sequence>
<dbReference type="Pfam" id="PF00724">
    <property type="entry name" value="Oxidored_FMN"/>
    <property type="match status" value="1"/>
</dbReference>
<reference evidence="2" key="1">
    <citation type="submission" date="2014-09" db="EMBL/GenBank/DDBJ databases">
        <title>Genome sequence of the luminous mushroom Mycena chlorophos for searching fungal bioluminescence genes.</title>
        <authorList>
            <person name="Tanaka Y."/>
            <person name="Kasuga D."/>
            <person name="Oba Y."/>
            <person name="Hase S."/>
            <person name="Sato K."/>
            <person name="Oba Y."/>
            <person name="Sakakibara Y."/>
        </authorList>
    </citation>
    <scope>NUCLEOTIDE SEQUENCE</scope>
</reference>
<evidence type="ECO:0000313" key="3">
    <source>
        <dbReference type="Proteomes" id="UP000815677"/>
    </source>
</evidence>
<dbReference type="EMBL" id="DF847621">
    <property type="protein sequence ID" value="GAT52163.1"/>
    <property type="molecule type" value="Genomic_DNA"/>
</dbReference>
<name>A0ABQ0LM50_MYCCL</name>
<evidence type="ECO:0000313" key="2">
    <source>
        <dbReference type="EMBL" id="GAT52163.1"/>
    </source>
</evidence>
<dbReference type="CDD" id="cd02933">
    <property type="entry name" value="OYE_like_FMN"/>
    <property type="match status" value="1"/>
</dbReference>